<protein>
    <recommendedName>
        <fullName evidence="5">Nudix hydrolase domain-containing protein</fullName>
    </recommendedName>
</protein>
<evidence type="ECO:0000256" key="3">
    <source>
        <dbReference type="RuleBase" id="RU003476"/>
    </source>
</evidence>
<dbReference type="Gene3D" id="3.90.79.10">
    <property type="entry name" value="Nucleoside Triphosphate Pyrophosphohydrolase"/>
    <property type="match status" value="1"/>
</dbReference>
<evidence type="ECO:0000313" key="6">
    <source>
        <dbReference type="EMBL" id="OGM60390.1"/>
    </source>
</evidence>
<feature type="region of interest" description="Disordered" evidence="4">
    <location>
        <begin position="24"/>
        <end position="51"/>
    </location>
</feature>
<dbReference type="InterPro" id="IPR015797">
    <property type="entry name" value="NUDIX_hydrolase-like_dom_sf"/>
</dbReference>
<dbReference type="PANTHER" id="PTHR43046">
    <property type="entry name" value="GDP-MANNOSE MANNOSYL HYDROLASE"/>
    <property type="match status" value="1"/>
</dbReference>
<evidence type="ECO:0000256" key="1">
    <source>
        <dbReference type="ARBA" id="ARBA00001946"/>
    </source>
</evidence>
<comment type="similarity">
    <text evidence="3">Belongs to the Nudix hydrolase family.</text>
</comment>
<dbReference type="EMBL" id="MGHC01000007">
    <property type="protein sequence ID" value="OGM60390.1"/>
    <property type="molecule type" value="Genomic_DNA"/>
</dbReference>
<dbReference type="InterPro" id="IPR000086">
    <property type="entry name" value="NUDIX_hydrolase_dom"/>
</dbReference>
<dbReference type="PRINTS" id="PR00502">
    <property type="entry name" value="NUDIXFAMILY"/>
</dbReference>
<dbReference type="PROSITE" id="PS51462">
    <property type="entry name" value="NUDIX"/>
    <property type="match status" value="1"/>
</dbReference>
<evidence type="ECO:0000256" key="2">
    <source>
        <dbReference type="ARBA" id="ARBA00022801"/>
    </source>
</evidence>
<comment type="caution">
    <text evidence="6">The sequence shown here is derived from an EMBL/GenBank/DDBJ whole genome shotgun (WGS) entry which is preliminary data.</text>
</comment>
<evidence type="ECO:0000256" key="4">
    <source>
        <dbReference type="SAM" id="MobiDB-lite"/>
    </source>
</evidence>
<evidence type="ECO:0000259" key="5">
    <source>
        <dbReference type="PROSITE" id="PS51462"/>
    </source>
</evidence>
<dbReference type="InterPro" id="IPR020476">
    <property type="entry name" value="Nudix_hydrolase"/>
</dbReference>
<comment type="cofactor">
    <cofactor evidence="1">
        <name>Mg(2+)</name>
        <dbReference type="ChEBI" id="CHEBI:18420"/>
    </cofactor>
</comment>
<dbReference type="SUPFAM" id="SSF55811">
    <property type="entry name" value="Nudix"/>
    <property type="match status" value="1"/>
</dbReference>
<feature type="compositionally biased region" description="Polar residues" evidence="4">
    <location>
        <begin position="32"/>
        <end position="41"/>
    </location>
</feature>
<dbReference type="Proteomes" id="UP000179018">
    <property type="component" value="Unassembled WGS sequence"/>
</dbReference>
<dbReference type="PROSITE" id="PS00893">
    <property type="entry name" value="NUDIX_BOX"/>
    <property type="match status" value="1"/>
</dbReference>
<dbReference type="STRING" id="1802516.A3A75_04075"/>
<dbReference type="Pfam" id="PF00293">
    <property type="entry name" value="NUDIX"/>
    <property type="match status" value="1"/>
</dbReference>
<name>A0A1F8B8X8_9BACT</name>
<dbReference type="AlphaFoldDB" id="A0A1F8B8X8"/>
<proteinExistence type="inferred from homology"/>
<keyword evidence="2 3" id="KW-0378">Hydrolase</keyword>
<sequence>MSILDEAPSTLRSRYLLPSIRRERNPSRRRQSLWQRSTEAKSSSRSSAGLRPGHFAKWDKLPGRVAVHGLIFNKDNKILVLKRSETDLDEANCWDPPGGGLKIGENIENGFLRELSEETGIFAKNVVVLAAHEVDDGSLGLFAKAETESDKVTLSEEHNDFKWISEEELLTLKPASLHLRALQELFVITRRVIAYKDIPKI</sequence>
<feature type="domain" description="Nudix hydrolase" evidence="5">
    <location>
        <begin position="62"/>
        <end position="186"/>
    </location>
</feature>
<dbReference type="InterPro" id="IPR020084">
    <property type="entry name" value="NUDIX_hydrolase_CS"/>
</dbReference>
<organism evidence="6 7">
    <name type="scientific">Candidatus Woesebacteria bacterium RIFCSPLOWO2_01_FULL_39_10</name>
    <dbReference type="NCBI Taxonomy" id="1802516"/>
    <lineage>
        <taxon>Bacteria</taxon>
        <taxon>Candidatus Woeseibacteriota</taxon>
    </lineage>
</organism>
<accession>A0A1F8B8X8</accession>
<dbReference type="PANTHER" id="PTHR43046:SF14">
    <property type="entry name" value="MUTT_NUDIX FAMILY PROTEIN"/>
    <property type="match status" value="1"/>
</dbReference>
<dbReference type="GO" id="GO:0016787">
    <property type="term" value="F:hydrolase activity"/>
    <property type="evidence" value="ECO:0007669"/>
    <property type="project" value="UniProtKB-KW"/>
</dbReference>
<evidence type="ECO:0000313" key="7">
    <source>
        <dbReference type="Proteomes" id="UP000179018"/>
    </source>
</evidence>
<gene>
    <name evidence="6" type="ORF">A3A75_04075</name>
</gene>
<reference evidence="6 7" key="1">
    <citation type="journal article" date="2016" name="Nat. Commun.">
        <title>Thousands of microbial genomes shed light on interconnected biogeochemical processes in an aquifer system.</title>
        <authorList>
            <person name="Anantharaman K."/>
            <person name="Brown C.T."/>
            <person name="Hug L.A."/>
            <person name="Sharon I."/>
            <person name="Castelle C.J."/>
            <person name="Probst A.J."/>
            <person name="Thomas B.C."/>
            <person name="Singh A."/>
            <person name="Wilkins M.J."/>
            <person name="Karaoz U."/>
            <person name="Brodie E.L."/>
            <person name="Williams K.H."/>
            <person name="Hubbard S.S."/>
            <person name="Banfield J.F."/>
        </authorList>
    </citation>
    <scope>NUCLEOTIDE SEQUENCE [LARGE SCALE GENOMIC DNA]</scope>
</reference>